<dbReference type="EMBL" id="RRYP01014355">
    <property type="protein sequence ID" value="TNV76021.1"/>
    <property type="molecule type" value="Genomic_DNA"/>
</dbReference>
<dbReference type="AlphaFoldDB" id="A0A8J8NIW4"/>
<evidence type="ECO:0008006" key="4">
    <source>
        <dbReference type="Google" id="ProtNLM"/>
    </source>
</evidence>
<dbReference type="OrthoDB" id="2140079at2759"/>
<keyword evidence="3" id="KW-1185">Reference proteome</keyword>
<feature type="transmembrane region" description="Helical" evidence="1">
    <location>
        <begin position="14"/>
        <end position="35"/>
    </location>
</feature>
<reference evidence="2" key="1">
    <citation type="submission" date="2019-06" db="EMBL/GenBank/DDBJ databases">
        <authorList>
            <person name="Zheng W."/>
        </authorList>
    </citation>
    <scope>NUCLEOTIDE SEQUENCE</scope>
    <source>
        <strain evidence="2">QDHG01</strain>
    </source>
</reference>
<dbReference type="PANTHER" id="PTHR15949:SF3">
    <property type="entry name" value="TESTIS-EXPRESSED PROTEIN 264"/>
    <property type="match status" value="1"/>
</dbReference>
<evidence type="ECO:0000256" key="1">
    <source>
        <dbReference type="SAM" id="Phobius"/>
    </source>
</evidence>
<accession>A0A8J8NIW4</accession>
<gene>
    <name evidence="2" type="ORF">FGO68_gene15487</name>
</gene>
<protein>
    <recommendedName>
        <fullName evidence="4">GyrI-like small molecule binding domain-containing protein</fullName>
    </recommendedName>
</protein>
<evidence type="ECO:0000313" key="3">
    <source>
        <dbReference type="Proteomes" id="UP000785679"/>
    </source>
</evidence>
<comment type="caution">
    <text evidence="2">The sequence shown here is derived from an EMBL/GenBank/DDBJ whole genome shotgun (WGS) entry which is preliminary data.</text>
</comment>
<name>A0A8J8NIW4_HALGN</name>
<dbReference type="PANTHER" id="PTHR15949">
    <property type="entry name" value="TESTIS-EXPRESSED PROTEIN 264"/>
    <property type="match status" value="1"/>
</dbReference>
<keyword evidence="1" id="KW-0812">Transmembrane</keyword>
<keyword evidence="1" id="KW-1133">Transmembrane helix</keyword>
<organism evidence="2 3">
    <name type="scientific">Halteria grandinella</name>
    <dbReference type="NCBI Taxonomy" id="5974"/>
    <lineage>
        <taxon>Eukaryota</taxon>
        <taxon>Sar</taxon>
        <taxon>Alveolata</taxon>
        <taxon>Ciliophora</taxon>
        <taxon>Intramacronucleata</taxon>
        <taxon>Spirotrichea</taxon>
        <taxon>Stichotrichia</taxon>
        <taxon>Sporadotrichida</taxon>
        <taxon>Halteriidae</taxon>
        <taxon>Halteria</taxon>
    </lineage>
</organism>
<dbReference type="Proteomes" id="UP000785679">
    <property type="component" value="Unassembled WGS sequence"/>
</dbReference>
<evidence type="ECO:0000313" key="2">
    <source>
        <dbReference type="EMBL" id="TNV76021.1"/>
    </source>
</evidence>
<proteinExistence type="predicted"/>
<keyword evidence="1" id="KW-0472">Membrane</keyword>
<sequence length="230" mass="25790">MQKKLEELVEKTGVWPLAAGAGLAFIAGTAWYVGVFKKVAISEKSFEGGTFIYASYQGSVRSIYKGFKPVFEALAQFRKDFKDVAPKDVPITGIYYDNPNELQDQNQFRADIGFLLEQGKFSEDAIKATVEYFTKNEGIKIKLLPSAQSVHGTFPFRCALPSYALGASKFYPAMETYMTAKKEKFDPIFSGIESPGAIEINRDGQIQYFVPFENVREFSLTEYAKPAKKQ</sequence>